<dbReference type="GO" id="GO:0031431">
    <property type="term" value="C:Dbf4-dependent protein kinase complex"/>
    <property type="evidence" value="ECO:0007669"/>
    <property type="project" value="TreeGrafter"/>
</dbReference>
<evidence type="ECO:0000259" key="6">
    <source>
        <dbReference type="PROSITE" id="PS51265"/>
    </source>
</evidence>
<evidence type="ECO:0000256" key="2">
    <source>
        <dbReference type="ARBA" id="ARBA00022771"/>
    </source>
</evidence>
<protein>
    <submittedName>
        <fullName evidence="7">Zinc finger in DBF-like protein</fullName>
    </submittedName>
</protein>
<keyword evidence="1" id="KW-0479">Metal-binding</keyword>
<accession>A0A9X0A292</accession>
<dbReference type="GO" id="GO:0043539">
    <property type="term" value="F:protein serine/threonine kinase activator activity"/>
    <property type="evidence" value="ECO:0007669"/>
    <property type="project" value="TreeGrafter"/>
</dbReference>
<evidence type="ECO:0000256" key="5">
    <source>
        <dbReference type="SAM" id="MobiDB-lite"/>
    </source>
</evidence>
<sequence length="257" mass="29627">MVGIEKKPASKPLVSGRVAKQGVKPKVRKLYAPFIKVEDHSRAYKPLVHELKEWPRIYFDGSLGSCPFDSPKKDLEHDREDHARTKRKTAQEDKNKKKGFCECCCVHYEDLDMHLHSDCHQSFARDSSNYQSLDDLIKKGPSLQDFLAEMLLKHQQKDKEIEKEKQAKNRSELPSSGNSIVDRDEEKRHQKQNRREELPNCQTPPDQTPTDQTPTENAECRTRTNPSPREGVPVTPPLPTPPQNKNQLMMIILQHEC</sequence>
<keyword evidence="8" id="KW-1185">Reference proteome</keyword>
<dbReference type="InterPro" id="IPR038545">
    <property type="entry name" value="Znf_DBF_sf"/>
</dbReference>
<dbReference type="PANTHER" id="PTHR15375:SF26">
    <property type="entry name" value="PROTEIN CHIFFON"/>
    <property type="match status" value="1"/>
</dbReference>
<reference evidence="7" key="1">
    <citation type="submission" date="2023-01" db="EMBL/GenBank/DDBJ databases">
        <title>Genome assembly of the deep-sea coral Lophelia pertusa.</title>
        <authorList>
            <person name="Herrera S."/>
            <person name="Cordes E."/>
        </authorList>
    </citation>
    <scope>NUCLEOTIDE SEQUENCE</scope>
    <source>
        <strain evidence="7">USNM1676648</strain>
        <tissue evidence="7">Polyp</tissue>
    </source>
</reference>
<dbReference type="FunFam" id="6.10.250.3410:FF:000001">
    <property type="entry name" value="Protein DBF4 homolog A"/>
    <property type="match status" value="1"/>
</dbReference>
<dbReference type="Pfam" id="PF07535">
    <property type="entry name" value="zf-DBF"/>
    <property type="match status" value="1"/>
</dbReference>
<organism evidence="7 8">
    <name type="scientific">Desmophyllum pertusum</name>
    <dbReference type="NCBI Taxonomy" id="174260"/>
    <lineage>
        <taxon>Eukaryota</taxon>
        <taxon>Metazoa</taxon>
        <taxon>Cnidaria</taxon>
        <taxon>Anthozoa</taxon>
        <taxon>Hexacorallia</taxon>
        <taxon>Scleractinia</taxon>
        <taxon>Caryophylliina</taxon>
        <taxon>Caryophylliidae</taxon>
        <taxon>Desmophyllum</taxon>
    </lineage>
</organism>
<name>A0A9X0A292_9CNID</name>
<evidence type="ECO:0000256" key="1">
    <source>
        <dbReference type="ARBA" id="ARBA00022723"/>
    </source>
</evidence>
<evidence type="ECO:0000256" key="3">
    <source>
        <dbReference type="ARBA" id="ARBA00022833"/>
    </source>
</evidence>
<keyword evidence="2 4" id="KW-0863">Zinc-finger</keyword>
<dbReference type="GO" id="GO:1901987">
    <property type="term" value="P:regulation of cell cycle phase transition"/>
    <property type="evidence" value="ECO:0007669"/>
    <property type="project" value="TreeGrafter"/>
</dbReference>
<dbReference type="GO" id="GO:0010571">
    <property type="term" value="P:positive regulation of nuclear cell cycle DNA replication"/>
    <property type="evidence" value="ECO:0007669"/>
    <property type="project" value="TreeGrafter"/>
</dbReference>
<dbReference type="EMBL" id="MU825404">
    <property type="protein sequence ID" value="KAJ7391745.1"/>
    <property type="molecule type" value="Genomic_DNA"/>
</dbReference>
<feature type="compositionally biased region" description="Basic and acidic residues" evidence="5">
    <location>
        <begin position="157"/>
        <end position="171"/>
    </location>
</feature>
<keyword evidence="3" id="KW-0862">Zinc</keyword>
<proteinExistence type="predicted"/>
<gene>
    <name evidence="7" type="primary">DBF4B_3</name>
    <name evidence="7" type="ORF">OS493_016031</name>
</gene>
<dbReference type="InterPro" id="IPR006572">
    <property type="entry name" value="Znf_DBF"/>
</dbReference>
<dbReference type="SMART" id="SM00586">
    <property type="entry name" value="ZnF_DBF"/>
    <property type="match status" value="1"/>
</dbReference>
<feature type="compositionally biased region" description="Low complexity" evidence="5">
    <location>
        <begin position="203"/>
        <end position="215"/>
    </location>
</feature>
<dbReference type="Proteomes" id="UP001163046">
    <property type="component" value="Unassembled WGS sequence"/>
</dbReference>
<feature type="domain" description="DBF4-type" evidence="6">
    <location>
        <begin position="94"/>
        <end position="143"/>
    </location>
</feature>
<dbReference type="AlphaFoldDB" id="A0A9X0A292"/>
<dbReference type="PANTHER" id="PTHR15375">
    <property type="entry name" value="ACTIVATOR OF S-PHASE KINASE-RELATED"/>
    <property type="match status" value="1"/>
</dbReference>
<feature type="compositionally biased region" description="Basic and acidic residues" evidence="5">
    <location>
        <begin position="181"/>
        <end position="198"/>
    </location>
</feature>
<feature type="region of interest" description="Disordered" evidence="5">
    <location>
        <begin position="157"/>
        <end position="246"/>
    </location>
</feature>
<dbReference type="OrthoDB" id="21380at2759"/>
<evidence type="ECO:0000313" key="8">
    <source>
        <dbReference type="Proteomes" id="UP001163046"/>
    </source>
</evidence>
<feature type="region of interest" description="Disordered" evidence="5">
    <location>
        <begin position="70"/>
        <end position="92"/>
    </location>
</feature>
<dbReference type="InterPro" id="IPR051590">
    <property type="entry name" value="Replication_Regulatory_Kinase"/>
</dbReference>
<dbReference type="GO" id="GO:0008270">
    <property type="term" value="F:zinc ion binding"/>
    <property type="evidence" value="ECO:0007669"/>
    <property type="project" value="UniProtKB-KW"/>
</dbReference>
<dbReference type="Gene3D" id="6.10.250.3410">
    <property type="entry name" value="DBF zinc finger"/>
    <property type="match status" value="1"/>
</dbReference>
<dbReference type="GO" id="GO:0003676">
    <property type="term" value="F:nucleic acid binding"/>
    <property type="evidence" value="ECO:0007669"/>
    <property type="project" value="InterPro"/>
</dbReference>
<evidence type="ECO:0000313" key="7">
    <source>
        <dbReference type="EMBL" id="KAJ7391745.1"/>
    </source>
</evidence>
<comment type="caution">
    <text evidence="7">The sequence shown here is derived from an EMBL/GenBank/DDBJ whole genome shotgun (WGS) entry which is preliminary data.</text>
</comment>
<dbReference type="PROSITE" id="PS51265">
    <property type="entry name" value="ZF_DBF4"/>
    <property type="match status" value="1"/>
</dbReference>
<evidence type="ECO:0000256" key="4">
    <source>
        <dbReference type="PROSITE-ProRule" id="PRU00600"/>
    </source>
</evidence>